<keyword evidence="3" id="KW-1185">Reference proteome</keyword>
<dbReference type="Proteomes" id="UP000036403">
    <property type="component" value="Unassembled WGS sequence"/>
</dbReference>
<organism evidence="2 3">
    <name type="scientific">Lasius niger</name>
    <name type="common">Black garden ant</name>
    <dbReference type="NCBI Taxonomy" id="67767"/>
    <lineage>
        <taxon>Eukaryota</taxon>
        <taxon>Metazoa</taxon>
        <taxon>Ecdysozoa</taxon>
        <taxon>Arthropoda</taxon>
        <taxon>Hexapoda</taxon>
        <taxon>Insecta</taxon>
        <taxon>Pterygota</taxon>
        <taxon>Neoptera</taxon>
        <taxon>Endopterygota</taxon>
        <taxon>Hymenoptera</taxon>
        <taxon>Apocrita</taxon>
        <taxon>Aculeata</taxon>
        <taxon>Formicoidea</taxon>
        <taxon>Formicidae</taxon>
        <taxon>Formicinae</taxon>
        <taxon>Lasius</taxon>
        <taxon>Lasius</taxon>
    </lineage>
</organism>
<feature type="compositionally biased region" description="Polar residues" evidence="1">
    <location>
        <begin position="57"/>
        <end position="74"/>
    </location>
</feature>
<proteinExistence type="predicted"/>
<evidence type="ECO:0000256" key="1">
    <source>
        <dbReference type="SAM" id="MobiDB-lite"/>
    </source>
</evidence>
<accession>A0A0J7KPR7</accession>
<gene>
    <name evidence="2" type="ORF">RF55_7818</name>
</gene>
<reference evidence="2 3" key="1">
    <citation type="submission" date="2015-04" db="EMBL/GenBank/DDBJ databases">
        <title>Lasius niger genome sequencing.</title>
        <authorList>
            <person name="Konorov E.A."/>
            <person name="Nikitin M.A."/>
            <person name="Kirill M.V."/>
            <person name="Chang P."/>
        </authorList>
    </citation>
    <scope>NUCLEOTIDE SEQUENCE [LARGE SCALE GENOMIC DNA]</scope>
    <source>
        <tissue evidence="2">Whole</tissue>
    </source>
</reference>
<evidence type="ECO:0000313" key="2">
    <source>
        <dbReference type="EMBL" id="KMQ92229.1"/>
    </source>
</evidence>
<protein>
    <submittedName>
        <fullName evidence="2">Uncharacterized protein</fullName>
    </submittedName>
</protein>
<comment type="caution">
    <text evidence="2">The sequence shown here is derived from an EMBL/GenBank/DDBJ whole genome shotgun (WGS) entry which is preliminary data.</text>
</comment>
<feature type="region of interest" description="Disordered" evidence="1">
    <location>
        <begin position="55"/>
        <end position="79"/>
    </location>
</feature>
<dbReference type="AlphaFoldDB" id="A0A0J7KPR7"/>
<evidence type="ECO:0000313" key="3">
    <source>
        <dbReference type="Proteomes" id="UP000036403"/>
    </source>
</evidence>
<dbReference type="EMBL" id="LBMM01004629">
    <property type="protein sequence ID" value="KMQ92229.1"/>
    <property type="molecule type" value="Genomic_DNA"/>
</dbReference>
<dbReference type="OrthoDB" id="7684415at2759"/>
<dbReference type="PaxDb" id="67767-A0A0J7KPR7"/>
<sequence>MSHGGRPTHDFWENGGYERRQEDKKIVEYCLICKRTLANAAKSRLQTYRNMCRNETDWSSTPQNSQSAGKSISTDTDDNGIVIETTELESIQSESITVDAITSLSDQRISKVIAIGVENAPEVPILLSGFDMPTVSHQEFSSAVSTTILPRSKRLKTMQSQKRRLDSYIDYISDQQKARINDTLVKFFYGCNMPLKMVESKLFWNFINAIRPAYTPLSAKAMSNEILHDLHAELGKHQSTFFHSEGVLVITKTEIKQTSHVIGFVQSRKSNLSKDMGYPKKR</sequence>
<name>A0A0J7KPR7_LASNI</name>